<dbReference type="GeneTree" id="ENSGT00390000014772"/>
<dbReference type="GO" id="GO:0043025">
    <property type="term" value="C:neuronal cell body"/>
    <property type="evidence" value="ECO:0007669"/>
    <property type="project" value="TreeGrafter"/>
</dbReference>
<dbReference type="Pfam" id="PF01669">
    <property type="entry name" value="Myelin_MBP"/>
    <property type="match status" value="1"/>
</dbReference>
<proteinExistence type="inferred from homology"/>
<dbReference type="GO" id="GO:0019911">
    <property type="term" value="F:structural constituent of myelin sheath"/>
    <property type="evidence" value="ECO:0007669"/>
    <property type="project" value="InterPro"/>
</dbReference>
<dbReference type="PANTHER" id="PTHR11429">
    <property type="entry name" value="MYELIN BASIC PROTEIN"/>
    <property type="match status" value="1"/>
</dbReference>
<dbReference type="GO" id="GO:0043218">
    <property type="term" value="C:compact myelin"/>
    <property type="evidence" value="ECO:0007669"/>
    <property type="project" value="TreeGrafter"/>
</dbReference>
<name>A0A2K5VY68_MACFA</name>
<evidence type="ECO:0000256" key="6">
    <source>
        <dbReference type="SAM" id="MobiDB-lite"/>
    </source>
</evidence>
<dbReference type="AlphaFoldDB" id="A0A2K5VY68"/>
<dbReference type="GO" id="GO:0071944">
    <property type="term" value="C:cell periphery"/>
    <property type="evidence" value="ECO:0007669"/>
    <property type="project" value="TreeGrafter"/>
</dbReference>
<dbReference type="PRINTS" id="PR00212">
    <property type="entry name" value="MYELINMBP"/>
</dbReference>
<reference evidence="7" key="2">
    <citation type="submission" date="2025-08" db="UniProtKB">
        <authorList>
            <consortium name="Ensembl"/>
        </authorList>
    </citation>
    <scope>IDENTIFICATION</scope>
</reference>
<feature type="region of interest" description="Disordered" evidence="6">
    <location>
        <begin position="125"/>
        <end position="155"/>
    </location>
</feature>
<dbReference type="InterPro" id="IPR000548">
    <property type="entry name" value="Myelin_BP"/>
</dbReference>
<evidence type="ECO:0000256" key="1">
    <source>
        <dbReference type="ARBA" id="ARBA00004392"/>
    </source>
</evidence>
<keyword evidence="5" id="KW-0472">Membrane</keyword>
<evidence type="ECO:0000256" key="3">
    <source>
        <dbReference type="ARBA" id="ARBA00019097"/>
    </source>
</evidence>
<dbReference type="GO" id="GO:0033269">
    <property type="term" value="C:internode region of axon"/>
    <property type="evidence" value="ECO:0007669"/>
    <property type="project" value="TreeGrafter"/>
</dbReference>
<evidence type="ECO:0000313" key="7">
    <source>
        <dbReference type="Ensembl" id="ENSMFAP00000029788.2"/>
    </source>
</evidence>
<dbReference type="PROSITE" id="PS00569">
    <property type="entry name" value="MYELIN_MBP"/>
    <property type="match status" value="1"/>
</dbReference>
<evidence type="ECO:0000256" key="2">
    <source>
        <dbReference type="ARBA" id="ARBA00005936"/>
    </source>
</evidence>
<dbReference type="Proteomes" id="UP000233100">
    <property type="component" value="Chromosome 18"/>
</dbReference>
<reference evidence="7 8" key="1">
    <citation type="submission" date="2013-03" db="EMBL/GenBank/DDBJ databases">
        <authorList>
            <person name="Warren W."/>
            <person name="Wilson R.K."/>
        </authorList>
    </citation>
    <scope>NUCLEOTIDE SEQUENCE</scope>
</reference>
<dbReference type="GO" id="GO:0042552">
    <property type="term" value="P:myelination"/>
    <property type="evidence" value="ECO:0007669"/>
    <property type="project" value="TreeGrafter"/>
</dbReference>
<evidence type="ECO:0000313" key="8">
    <source>
        <dbReference type="Proteomes" id="UP000233100"/>
    </source>
</evidence>
<accession>A0A2K5VY68</accession>
<comment type="similarity">
    <text evidence="2">Belongs to the myelin basic protein family.</text>
</comment>
<dbReference type="PANTHER" id="PTHR11429:SF0">
    <property type="entry name" value="MYELIN BASIC PROTEIN"/>
    <property type="match status" value="1"/>
</dbReference>
<comment type="subcellular location">
    <subcellularLocation>
        <location evidence="1">Myelin membrane</location>
        <topology evidence="1">Peripheral membrane protein</topology>
        <orientation evidence="1">Cytoplasmic side</orientation>
    </subcellularLocation>
</comment>
<reference evidence="7" key="3">
    <citation type="submission" date="2025-09" db="UniProtKB">
        <authorList>
            <consortium name="Ensembl"/>
        </authorList>
    </citation>
    <scope>IDENTIFICATION</scope>
</reference>
<dbReference type="Ensembl" id="ENSMFAT00000003990.2">
    <property type="protein sequence ID" value="ENSMFAP00000029788.2"/>
    <property type="gene ID" value="ENSMFAG00000041988.2"/>
</dbReference>
<protein>
    <recommendedName>
        <fullName evidence="3">Myelin basic protein</fullName>
    </recommendedName>
</protein>
<organism evidence="7 8">
    <name type="scientific">Macaca fascicularis</name>
    <name type="common">Crab-eating macaque</name>
    <name type="synonym">Cynomolgus monkey</name>
    <dbReference type="NCBI Taxonomy" id="9541"/>
    <lineage>
        <taxon>Eukaryota</taxon>
        <taxon>Metazoa</taxon>
        <taxon>Chordata</taxon>
        <taxon>Craniata</taxon>
        <taxon>Vertebrata</taxon>
        <taxon>Euteleostomi</taxon>
        <taxon>Mammalia</taxon>
        <taxon>Eutheria</taxon>
        <taxon>Euarchontoglires</taxon>
        <taxon>Primates</taxon>
        <taxon>Haplorrhini</taxon>
        <taxon>Catarrhini</taxon>
        <taxon>Cercopithecidae</taxon>
        <taxon>Cercopithecinae</taxon>
        <taxon>Macaca</taxon>
    </lineage>
</organism>
<keyword evidence="8" id="KW-1185">Reference proteome</keyword>
<dbReference type="Bgee" id="ENSMFAG00000041988">
    <property type="expression patterns" value="Expressed in frontal cortex and 13 other cell types or tissues"/>
</dbReference>
<dbReference type="VEuPathDB" id="HostDB:ENSMFAG00000041988"/>
<keyword evidence="4" id="KW-1003">Cell membrane</keyword>
<evidence type="ECO:0000256" key="4">
    <source>
        <dbReference type="ARBA" id="ARBA00022475"/>
    </source>
</evidence>
<evidence type="ECO:0000256" key="5">
    <source>
        <dbReference type="ARBA" id="ARBA00023136"/>
    </source>
</evidence>
<sequence length="215" mass="22989">MATEETSQRHGSKYLATASTMDHARHGFLPRHRDTGILDSIGRFFGGDRGVPKRGSGKDSHHAARTAHYGSLPQKSHGRTQDENPVVHFFKNIVSDDLWEEVATVRGGGVLAAAVTHTGRSYVRGWHRGPHQGEAGRGTPPSHPIASSKQALPATDCTVRSVRSPDSSLLLRLDSHVTLSPKTQALQPIEGSCHGLGGEGTAESAQGNFRAANLL</sequence>